<dbReference type="SUPFAM" id="SSF52540">
    <property type="entry name" value="P-loop containing nucleoside triphosphate hydrolases"/>
    <property type="match status" value="1"/>
</dbReference>
<comment type="caution">
    <text evidence="1">The sequence shown here is derived from an EMBL/GenBank/DDBJ whole genome shotgun (WGS) entry which is preliminary data.</text>
</comment>
<accession>A0A2N0H6W8</accession>
<reference evidence="1 2" key="1">
    <citation type="submission" date="2017-11" db="EMBL/GenBank/DDBJ databases">
        <title>Genomic Encyclopedia of Type Strains, Phase III (KMG-III): the genomes of soil and plant-associated and newly described type strains.</title>
        <authorList>
            <person name="Whitman W."/>
        </authorList>
    </citation>
    <scope>NUCLEOTIDE SEQUENCE [LARGE SCALE GENOMIC DNA]</scope>
    <source>
        <strain evidence="1 2">CGMCC 1.12274</strain>
    </source>
</reference>
<dbReference type="AlphaFoldDB" id="A0A2N0H6W8"/>
<name>A0A2N0H6W8_9SPHN</name>
<dbReference type="EMBL" id="PHUF01000004">
    <property type="protein sequence ID" value="PKB14683.1"/>
    <property type="molecule type" value="Genomic_DNA"/>
</dbReference>
<dbReference type="RefSeq" id="WP_100867489.1">
    <property type="nucleotide sequence ID" value="NZ_PHUF01000004.1"/>
</dbReference>
<dbReference type="Proteomes" id="UP000232587">
    <property type="component" value="Unassembled WGS sequence"/>
</dbReference>
<dbReference type="InterPro" id="IPR027417">
    <property type="entry name" value="P-loop_NTPase"/>
</dbReference>
<keyword evidence="2" id="KW-1185">Reference proteome</keyword>
<organism evidence="1 2">
    <name type="scientific">Novosphingobium kunmingense</name>
    <dbReference type="NCBI Taxonomy" id="1211806"/>
    <lineage>
        <taxon>Bacteria</taxon>
        <taxon>Pseudomonadati</taxon>
        <taxon>Pseudomonadota</taxon>
        <taxon>Alphaproteobacteria</taxon>
        <taxon>Sphingomonadales</taxon>
        <taxon>Sphingomonadaceae</taxon>
        <taxon>Novosphingobium</taxon>
    </lineage>
</organism>
<gene>
    <name evidence="1" type="ORF">B0I00_2281</name>
</gene>
<sequence>MSLTLAELFASPDHYLHSFADGAAVFVPMDRDAYRRSVFLDDRIDPAGNGAMRVPLGMLVGQAPAPRPIGWIFHVAHCGSTLLANALDALGPNLVLREPLALRQLGVAREVDDALMAVELAMLGKAYDADAPTLVKANVPVNFVLNAIAAARPDAPAIMLYLGLEDYLCAILRSANHRHWLRGVSAQLAHHLGPADGRSDAACAAALWQAQMTRFGAAMKAMPAARALDAEAFYADTFGTLLATALHFGMDVDTAAIAALIAGPVFQTYSKRPGVAFSNADRLERQAATRDSLAEEIEEAHQWLDGQGHDAEALARTLEESSLR</sequence>
<proteinExistence type="predicted"/>
<evidence type="ECO:0000313" key="2">
    <source>
        <dbReference type="Proteomes" id="UP000232587"/>
    </source>
</evidence>
<protein>
    <submittedName>
        <fullName evidence="1">Uncharacterized protein</fullName>
    </submittedName>
</protein>
<evidence type="ECO:0000313" key="1">
    <source>
        <dbReference type="EMBL" id="PKB14683.1"/>
    </source>
</evidence>
<dbReference type="OrthoDB" id="3397773at2"/>